<accession>A0A1G4PTK3</accession>
<evidence type="ECO:0000313" key="1">
    <source>
        <dbReference type="EMBL" id="SCW35602.1"/>
    </source>
</evidence>
<gene>
    <name evidence="1" type="ORF">SAMN02927928_0655</name>
</gene>
<dbReference type="Proteomes" id="UP000199150">
    <property type="component" value="Unassembled WGS sequence"/>
</dbReference>
<name>A0A1G4PTK3_9CAUL</name>
<evidence type="ECO:0000313" key="2">
    <source>
        <dbReference type="Proteomes" id="UP000199150"/>
    </source>
</evidence>
<keyword evidence="2" id="KW-1185">Reference proteome</keyword>
<dbReference type="EMBL" id="FMTS01000001">
    <property type="protein sequence ID" value="SCW35602.1"/>
    <property type="molecule type" value="Genomic_DNA"/>
</dbReference>
<organism evidence="1 2">
    <name type="scientific">Asticcacaulis taihuensis</name>
    <dbReference type="NCBI Taxonomy" id="260084"/>
    <lineage>
        <taxon>Bacteria</taxon>
        <taxon>Pseudomonadati</taxon>
        <taxon>Pseudomonadota</taxon>
        <taxon>Alphaproteobacteria</taxon>
        <taxon>Caulobacterales</taxon>
        <taxon>Caulobacteraceae</taxon>
        <taxon>Asticcacaulis</taxon>
    </lineage>
</organism>
<dbReference type="AlphaFoldDB" id="A0A1G4PTK3"/>
<dbReference type="STRING" id="260084.SAMN02927928_0655"/>
<sequence>MVMMHLQDVVAVVRTVVRDMFNAAGFPGLAIADPTAIGQLMIAARNMRQNGGVGLDRRHAHT</sequence>
<reference evidence="2" key="1">
    <citation type="submission" date="2016-10" db="EMBL/GenBank/DDBJ databases">
        <authorList>
            <person name="Varghese N."/>
            <person name="Submissions S."/>
        </authorList>
    </citation>
    <scope>NUCLEOTIDE SEQUENCE [LARGE SCALE GENOMIC DNA]</scope>
    <source>
        <strain evidence="2">CGMCC 1.3431</strain>
    </source>
</reference>
<proteinExistence type="predicted"/>
<protein>
    <submittedName>
        <fullName evidence="1">Uncharacterized protein</fullName>
    </submittedName>
</protein>